<dbReference type="GO" id="GO:0005813">
    <property type="term" value="C:centrosome"/>
    <property type="evidence" value="ECO:0007669"/>
    <property type="project" value="TreeGrafter"/>
</dbReference>
<protein>
    <recommendedName>
        <fullName evidence="4">non-specific serine/threonine protein kinase</fullName>
        <ecNumber evidence="4">2.7.11.1</ecNumber>
    </recommendedName>
</protein>
<evidence type="ECO:0000313" key="17">
    <source>
        <dbReference type="EMBL" id="GCC18409.1"/>
    </source>
</evidence>
<proteinExistence type="inferred from homology"/>
<feature type="region of interest" description="Disordered" evidence="15">
    <location>
        <begin position="735"/>
        <end position="759"/>
    </location>
</feature>
<keyword evidence="12" id="KW-0460">Magnesium</keyword>
<dbReference type="InterPro" id="IPR000408">
    <property type="entry name" value="Reg_chr_condens"/>
</dbReference>
<keyword evidence="6" id="KW-0723">Serine/threonine-protein kinase</keyword>
<accession>A0A401RJV5</accession>
<keyword evidence="10" id="KW-0808">Transferase</keyword>
<dbReference type="PROSITE" id="PS50011">
    <property type="entry name" value="PROTEIN_KINASE_DOM"/>
    <property type="match status" value="1"/>
</dbReference>
<reference evidence="17 18" key="1">
    <citation type="journal article" date="2018" name="Nat. Ecol. Evol.">
        <title>Shark genomes provide insights into elasmobranch evolution and the origin of vertebrates.</title>
        <authorList>
            <person name="Hara Y"/>
            <person name="Yamaguchi K"/>
            <person name="Onimaru K"/>
            <person name="Kadota M"/>
            <person name="Koyanagi M"/>
            <person name="Keeley SD"/>
            <person name="Tatsumi K"/>
            <person name="Tanaka K"/>
            <person name="Motone F"/>
            <person name="Kageyama Y"/>
            <person name="Nozu R"/>
            <person name="Adachi N"/>
            <person name="Nishimura O"/>
            <person name="Nakagawa R"/>
            <person name="Tanegashima C"/>
            <person name="Kiyatake I"/>
            <person name="Matsumoto R"/>
            <person name="Murakumo K"/>
            <person name="Nishida K"/>
            <person name="Terakita A"/>
            <person name="Kuratani S"/>
            <person name="Sato K"/>
            <person name="Hyodo S Kuraku.S."/>
        </authorList>
    </citation>
    <scope>NUCLEOTIDE SEQUENCE [LARGE SCALE GENOMIC DNA]</scope>
</reference>
<evidence type="ECO:0000256" key="1">
    <source>
        <dbReference type="ARBA" id="ARBA00001946"/>
    </source>
</evidence>
<dbReference type="InterPro" id="IPR051997">
    <property type="entry name" value="STK_NEK"/>
</dbReference>
<evidence type="ECO:0000256" key="12">
    <source>
        <dbReference type="ARBA" id="ARBA00022842"/>
    </source>
</evidence>
<dbReference type="Pfam" id="PF13540">
    <property type="entry name" value="RCC1_2"/>
    <property type="match status" value="1"/>
</dbReference>
<evidence type="ECO:0000256" key="10">
    <source>
        <dbReference type="ARBA" id="ARBA00022777"/>
    </source>
</evidence>
<feature type="repeat" description="RCC1" evidence="13">
    <location>
        <begin position="245"/>
        <end position="301"/>
    </location>
</feature>
<sequence length="759" mass="83178">MDLKPFERHLASVSSEFGGSESGPGPGPGPGPGESLLSEAGAEVHYIPVKILGRGAFGEATLYRRTECVGTPYYMSPELCQGEKYNFKSDIWAVGCVLFELLTLTRTFDATNPLNLCVKIVKGTRTMDVDPTVYSEAMRSIVLECLDQDPGKRPTANDILNQPIIDSQRVSMEDRVTQLNGSARKTRLNTPTDPPIAVVTSQFSDVYYWGGGKATPQKLDLFKGGRSAQQVCASNTHFAVISVEKELYTWANVQGGTKMVGQLGHGDRASYRQPKWVEKLQGKAIHQAACGDEFTACVTGRLGLDSEEDYKYPERVDLPVSLSIVSVQCGSDGTFFMTQSGKVLACGNNEYNKLGLNHYMRGLRKHPIKADQEVPYMTSLTLSKQLAIYKIKTISAGKTHTAAIDERGRLLTFGCNKYGQLGVGDYKKRDGINVLVGALGGKQVTKVSCGDGFTIASTDDNQIFAWGNGGNGRLGMTATEKGFVPQGSTLEDDFRNEQEDDGQNGMKRTAEDRRGIGMFNPLKSTSNLTESSCPEWLLQELENAEFIPIPESPRDTAKLLTYSCQETLPYEKLKEMPTAVNLPGESDKSKLPVAISPVSEDCSHFVPSPCLCKGMHGELGTVQQMLKQCFTQQQSEQQEREKLGAEIQRLSKEVQAVFQLQENLTKKQKTIDHLEKQLQLQLEENHRLWSAIEELKTRRLDSDGKEMSDSAILRVNPTVISASCLQSASSDMDSKLGADSSLDASPVATSPSGSFCQIE</sequence>
<dbReference type="OMA" id="LYRRTEC"/>
<evidence type="ECO:0000256" key="6">
    <source>
        <dbReference type="ARBA" id="ARBA00022527"/>
    </source>
</evidence>
<feature type="repeat" description="RCC1" evidence="13">
    <location>
        <begin position="341"/>
        <end position="407"/>
    </location>
</feature>
<dbReference type="Gene3D" id="2.130.10.30">
    <property type="entry name" value="Regulator of chromosome condensation 1/beta-lactamase-inhibitor protein II"/>
    <property type="match status" value="2"/>
</dbReference>
<evidence type="ECO:0000256" key="3">
    <source>
        <dbReference type="ARBA" id="ARBA00010886"/>
    </source>
</evidence>
<dbReference type="OrthoDB" id="8068875at2759"/>
<keyword evidence="9" id="KW-0547">Nucleotide-binding</keyword>
<dbReference type="SUPFAM" id="SSF56112">
    <property type="entry name" value="Protein kinase-like (PK-like)"/>
    <property type="match status" value="1"/>
</dbReference>
<organism evidence="17 18">
    <name type="scientific">Chiloscyllium punctatum</name>
    <name type="common">Brownbanded bambooshark</name>
    <name type="synonym">Hemiscyllium punctatum</name>
    <dbReference type="NCBI Taxonomy" id="137246"/>
    <lineage>
        <taxon>Eukaryota</taxon>
        <taxon>Metazoa</taxon>
        <taxon>Chordata</taxon>
        <taxon>Craniata</taxon>
        <taxon>Vertebrata</taxon>
        <taxon>Chondrichthyes</taxon>
        <taxon>Elasmobranchii</taxon>
        <taxon>Galeomorphii</taxon>
        <taxon>Galeoidea</taxon>
        <taxon>Orectolobiformes</taxon>
        <taxon>Hemiscylliidae</taxon>
        <taxon>Chiloscyllium</taxon>
    </lineage>
</organism>
<dbReference type="Gene3D" id="1.10.510.10">
    <property type="entry name" value="Transferase(Phosphotransferase) domain 1"/>
    <property type="match status" value="1"/>
</dbReference>
<evidence type="ECO:0000256" key="8">
    <source>
        <dbReference type="ARBA" id="ARBA00022723"/>
    </source>
</evidence>
<feature type="compositionally biased region" description="Polar residues" evidence="15">
    <location>
        <begin position="747"/>
        <end position="759"/>
    </location>
</feature>
<feature type="repeat" description="RCC1" evidence="13">
    <location>
        <begin position="408"/>
        <end position="460"/>
    </location>
</feature>
<evidence type="ECO:0000256" key="9">
    <source>
        <dbReference type="ARBA" id="ARBA00022741"/>
    </source>
</evidence>
<dbReference type="InterPro" id="IPR011009">
    <property type="entry name" value="Kinase-like_dom_sf"/>
</dbReference>
<dbReference type="Proteomes" id="UP000287033">
    <property type="component" value="Unassembled WGS sequence"/>
</dbReference>
<name>A0A401RJV5_CHIPU</name>
<dbReference type="SUPFAM" id="SSF50985">
    <property type="entry name" value="RCC1/BLIP-II"/>
    <property type="match status" value="1"/>
</dbReference>
<dbReference type="GO" id="GO:0019901">
    <property type="term" value="F:protein kinase binding"/>
    <property type="evidence" value="ECO:0007669"/>
    <property type="project" value="TreeGrafter"/>
</dbReference>
<dbReference type="Pfam" id="PF00069">
    <property type="entry name" value="Pkinase"/>
    <property type="match status" value="1"/>
</dbReference>
<feature type="region of interest" description="Disordered" evidence="15">
    <location>
        <begin position="489"/>
        <end position="508"/>
    </location>
</feature>
<evidence type="ECO:0000256" key="7">
    <source>
        <dbReference type="ARBA" id="ARBA00022553"/>
    </source>
</evidence>
<evidence type="ECO:0000256" key="5">
    <source>
        <dbReference type="ARBA" id="ARBA00022490"/>
    </source>
</evidence>
<keyword evidence="5" id="KW-0963">Cytoplasm</keyword>
<evidence type="ECO:0000256" key="14">
    <source>
        <dbReference type="SAM" id="Coils"/>
    </source>
</evidence>
<dbReference type="STRING" id="137246.A0A401RJV5"/>
<dbReference type="InterPro" id="IPR009091">
    <property type="entry name" value="RCC1/BLIP-II"/>
</dbReference>
<feature type="domain" description="Protein kinase" evidence="16">
    <location>
        <begin position="1"/>
        <end position="165"/>
    </location>
</feature>
<dbReference type="InterPro" id="IPR000719">
    <property type="entry name" value="Prot_kinase_dom"/>
</dbReference>
<evidence type="ECO:0000256" key="15">
    <source>
        <dbReference type="SAM" id="MobiDB-lite"/>
    </source>
</evidence>
<comment type="similarity">
    <text evidence="3">Belongs to the protein kinase superfamily. NEK Ser/Thr protein kinase family. NIMA subfamily.</text>
</comment>
<comment type="subcellular location">
    <subcellularLocation>
        <location evidence="2">Cytoplasm</location>
    </subcellularLocation>
</comment>
<dbReference type="GO" id="GO:0046872">
    <property type="term" value="F:metal ion binding"/>
    <property type="evidence" value="ECO:0007669"/>
    <property type="project" value="UniProtKB-KW"/>
</dbReference>
<dbReference type="EMBL" id="BEZZ01001414">
    <property type="protein sequence ID" value="GCC18409.1"/>
    <property type="molecule type" value="Genomic_DNA"/>
</dbReference>
<gene>
    <name evidence="17" type="ORF">chiPu_0017929</name>
</gene>
<keyword evidence="10" id="KW-0418">Kinase</keyword>
<keyword evidence="18" id="KW-1185">Reference proteome</keyword>
<evidence type="ECO:0000256" key="11">
    <source>
        <dbReference type="ARBA" id="ARBA00022840"/>
    </source>
</evidence>
<dbReference type="SMART" id="SM00220">
    <property type="entry name" value="S_TKc"/>
    <property type="match status" value="1"/>
</dbReference>
<comment type="cofactor">
    <cofactor evidence="1">
        <name>Mg(2+)</name>
        <dbReference type="ChEBI" id="CHEBI:18420"/>
    </cofactor>
</comment>
<evidence type="ECO:0000259" key="16">
    <source>
        <dbReference type="PROSITE" id="PS50011"/>
    </source>
</evidence>
<dbReference type="AlphaFoldDB" id="A0A401RJV5"/>
<dbReference type="PANTHER" id="PTHR44535">
    <property type="entry name" value="PROTEIN CBG16200"/>
    <property type="match status" value="1"/>
</dbReference>
<feature type="region of interest" description="Disordered" evidence="15">
    <location>
        <begin position="14"/>
        <end position="35"/>
    </location>
</feature>
<evidence type="ECO:0000313" key="18">
    <source>
        <dbReference type="Proteomes" id="UP000287033"/>
    </source>
</evidence>
<keyword evidence="7" id="KW-0597">Phosphoprotein</keyword>
<dbReference type="GO" id="GO:0004674">
    <property type="term" value="F:protein serine/threonine kinase activity"/>
    <property type="evidence" value="ECO:0007669"/>
    <property type="project" value="UniProtKB-KW"/>
</dbReference>
<comment type="caution">
    <text evidence="17">The sequence shown here is derived from an EMBL/GenBank/DDBJ whole genome shotgun (WGS) entry which is preliminary data.</text>
</comment>
<dbReference type="PANTHER" id="PTHR44535:SF1">
    <property type="entry name" value="SERINE_THREONINE-PROTEIN KINASE NEK9"/>
    <property type="match status" value="1"/>
</dbReference>
<dbReference type="GO" id="GO:0005737">
    <property type="term" value="C:cytoplasm"/>
    <property type="evidence" value="ECO:0007669"/>
    <property type="project" value="UniProtKB-SubCell"/>
</dbReference>
<evidence type="ECO:0000256" key="4">
    <source>
        <dbReference type="ARBA" id="ARBA00012513"/>
    </source>
</evidence>
<keyword evidence="11" id="KW-0067">ATP-binding</keyword>
<dbReference type="EC" id="2.7.11.1" evidence="4"/>
<dbReference type="Pfam" id="PF00415">
    <property type="entry name" value="RCC1"/>
    <property type="match status" value="2"/>
</dbReference>
<feature type="coiled-coil region" evidence="14">
    <location>
        <begin position="633"/>
        <end position="684"/>
    </location>
</feature>
<dbReference type="GO" id="GO:0005524">
    <property type="term" value="F:ATP binding"/>
    <property type="evidence" value="ECO:0007669"/>
    <property type="project" value="UniProtKB-KW"/>
</dbReference>
<dbReference type="PROSITE" id="PS50012">
    <property type="entry name" value="RCC1_3"/>
    <property type="match status" value="3"/>
</dbReference>
<evidence type="ECO:0000256" key="13">
    <source>
        <dbReference type="PROSITE-ProRule" id="PRU00235"/>
    </source>
</evidence>
<keyword evidence="14" id="KW-0175">Coiled coil</keyword>
<evidence type="ECO:0000256" key="2">
    <source>
        <dbReference type="ARBA" id="ARBA00004496"/>
    </source>
</evidence>
<keyword evidence="8" id="KW-0479">Metal-binding</keyword>